<protein>
    <recommendedName>
        <fullName evidence="4">Periplasmic protein</fullName>
    </recommendedName>
</protein>
<dbReference type="RefSeq" id="WP_154327881.1">
    <property type="nucleotide sequence ID" value="NZ_CP045696.1"/>
</dbReference>
<evidence type="ECO:0008006" key="4">
    <source>
        <dbReference type="Google" id="ProtNLM"/>
    </source>
</evidence>
<dbReference type="EMBL" id="VULT01000001">
    <property type="protein sequence ID" value="MSS16334.1"/>
    <property type="molecule type" value="Genomic_DNA"/>
</dbReference>
<reference evidence="2 3" key="1">
    <citation type="submission" date="2019-08" db="EMBL/GenBank/DDBJ databases">
        <title>In-depth cultivation of the pig gut microbiome towards novel bacterial diversity and tailored functional studies.</title>
        <authorList>
            <person name="Wylensek D."/>
            <person name="Hitch T.C.A."/>
            <person name="Clavel T."/>
        </authorList>
    </citation>
    <scope>NUCLEOTIDE SEQUENCE [LARGE SCALE GENOMIC DNA]</scope>
    <source>
        <strain evidence="2 3">Oil-RF-744-WCA-WT-10</strain>
    </source>
</reference>
<proteinExistence type="predicted"/>
<keyword evidence="1" id="KW-0732">Signal</keyword>
<dbReference type="Proteomes" id="UP000483362">
    <property type="component" value="Unassembled WGS sequence"/>
</dbReference>
<comment type="caution">
    <text evidence="2">The sequence shown here is derived from an EMBL/GenBank/DDBJ whole genome shotgun (WGS) entry which is preliminary data.</text>
</comment>
<gene>
    <name evidence="2" type="ORF">FYJ29_00890</name>
</gene>
<feature type="signal peptide" evidence="1">
    <location>
        <begin position="1"/>
        <end position="22"/>
    </location>
</feature>
<evidence type="ECO:0000313" key="3">
    <source>
        <dbReference type="Proteomes" id="UP000483362"/>
    </source>
</evidence>
<accession>A0A6L5XC79</accession>
<keyword evidence="3" id="KW-1185">Reference proteome</keyword>
<sequence length="294" mass="32622">MKKLMKLMVALVIVTASATALQAEVVDNAYFTVTTPDDSWLAGNDGGALQSIGARAILYRNDAQHRVMELARIDCIDGAFEPREYLKELIVSRQDAFSRGVKQFGAIADTTFLGYKAQCVHFEKFQNQGTYACTAIAFNAGFTTFLILQGYRADQANVVGWILSNALKIKVNATPLATVAQYVAAASAVLARHRLPIYNNEYLDHVGLSSDSTTVEMEVVIPYTRADAIVVPTFVQAMRDHVMKTFRQQAALNLLYAAIVRERKALRYTYVDNDMHDIGTLLITPPEYEILLKP</sequence>
<evidence type="ECO:0000313" key="2">
    <source>
        <dbReference type="EMBL" id="MSS16334.1"/>
    </source>
</evidence>
<dbReference type="AlphaFoldDB" id="A0A6L5XC79"/>
<organism evidence="2 3">
    <name type="scientific">Sodaliphilus pleomorphus</name>
    <dbReference type="NCBI Taxonomy" id="2606626"/>
    <lineage>
        <taxon>Bacteria</taxon>
        <taxon>Pseudomonadati</taxon>
        <taxon>Bacteroidota</taxon>
        <taxon>Bacteroidia</taxon>
        <taxon>Bacteroidales</taxon>
        <taxon>Muribaculaceae</taxon>
        <taxon>Sodaliphilus</taxon>
    </lineage>
</organism>
<evidence type="ECO:0000256" key="1">
    <source>
        <dbReference type="SAM" id="SignalP"/>
    </source>
</evidence>
<name>A0A6L5XC79_9BACT</name>
<feature type="chain" id="PRO_5026986621" description="Periplasmic protein" evidence="1">
    <location>
        <begin position="23"/>
        <end position="294"/>
    </location>
</feature>